<evidence type="ECO:0000256" key="2">
    <source>
        <dbReference type="ARBA" id="ARBA00005699"/>
    </source>
</evidence>
<keyword evidence="4" id="KW-0138">CF(0)</keyword>
<keyword evidence="5" id="KW-0375">Hydrogen ion transport</keyword>
<evidence type="ECO:0000256" key="6">
    <source>
        <dbReference type="ARBA" id="ARBA00023065"/>
    </source>
</evidence>
<keyword evidence="12" id="KW-1185">Reference proteome</keyword>
<name>A0A090LAX5_STRRB</name>
<keyword evidence="10" id="KW-0812">Transmembrane</keyword>
<dbReference type="WormBase" id="SRAE_2000161200">
    <property type="protein sequence ID" value="SRP02114"/>
    <property type="gene ID" value="WBGene00261817"/>
</dbReference>
<dbReference type="WBParaSite" id="SRAE_2000161200.1">
    <property type="protein sequence ID" value="SRAE_2000161200.1"/>
    <property type="gene ID" value="WBGene00261817"/>
</dbReference>
<evidence type="ECO:0000313" key="11">
    <source>
        <dbReference type="EMBL" id="CEF66946.1"/>
    </source>
</evidence>
<feature type="transmembrane region" description="Helical" evidence="10">
    <location>
        <begin position="77"/>
        <end position="93"/>
    </location>
</feature>
<evidence type="ECO:0000256" key="1">
    <source>
        <dbReference type="ARBA" id="ARBA00004325"/>
    </source>
</evidence>
<organism evidence="11">
    <name type="scientific">Strongyloides ratti</name>
    <name type="common">Parasitic roundworm</name>
    <dbReference type="NCBI Taxonomy" id="34506"/>
    <lineage>
        <taxon>Eukaryota</taxon>
        <taxon>Metazoa</taxon>
        <taxon>Ecdysozoa</taxon>
        <taxon>Nematoda</taxon>
        <taxon>Chromadorea</taxon>
        <taxon>Rhabditida</taxon>
        <taxon>Tylenchina</taxon>
        <taxon>Panagrolaimomorpha</taxon>
        <taxon>Strongyloidoidea</taxon>
        <taxon>Strongyloididae</taxon>
        <taxon>Strongyloides</taxon>
    </lineage>
</organism>
<dbReference type="InterPro" id="IPR006808">
    <property type="entry name" value="ATP_synth_F0_gsu_mt"/>
</dbReference>
<dbReference type="STRING" id="34506.A0A090LAX5"/>
<dbReference type="Proteomes" id="UP000035682">
    <property type="component" value="Unplaced"/>
</dbReference>
<proteinExistence type="inferred from homology"/>
<dbReference type="Pfam" id="PF04718">
    <property type="entry name" value="ATP-synt_G"/>
    <property type="match status" value="1"/>
</dbReference>
<evidence type="ECO:0000313" key="15">
    <source>
        <dbReference type="WormBase" id="SRAE_2000161200"/>
    </source>
</evidence>
<keyword evidence="6" id="KW-0406">Ion transport</keyword>
<dbReference type="GO" id="GO:0031966">
    <property type="term" value="C:mitochondrial membrane"/>
    <property type="evidence" value="ECO:0007669"/>
    <property type="project" value="UniProtKB-SubCell"/>
</dbReference>
<dbReference type="GeneID" id="36379311"/>
<dbReference type="RefSeq" id="XP_024506146.1">
    <property type="nucleotide sequence ID" value="XM_024652583.1"/>
</dbReference>
<keyword evidence="3" id="KW-0813">Transport</keyword>
<dbReference type="GO" id="GO:0015986">
    <property type="term" value="P:proton motive force-driven ATP synthesis"/>
    <property type="evidence" value="ECO:0007669"/>
    <property type="project" value="InterPro"/>
</dbReference>
<evidence type="ECO:0000256" key="10">
    <source>
        <dbReference type="SAM" id="Phobius"/>
    </source>
</evidence>
<gene>
    <name evidence="11 13 14 15" type="ORF">SRAE_2000161200</name>
</gene>
<dbReference type="GO" id="GO:0015078">
    <property type="term" value="F:proton transmembrane transporter activity"/>
    <property type="evidence" value="ECO:0007669"/>
    <property type="project" value="InterPro"/>
</dbReference>
<evidence type="ECO:0000313" key="13">
    <source>
        <dbReference type="WBParaSite" id="SRAE_2000161200.1"/>
    </source>
</evidence>
<dbReference type="OMA" id="CWHKELK"/>
<protein>
    <submittedName>
        <fullName evidence="11 13">ATP synthase, H+ transporting, mitochondrial F0 complex, subunit g</fullName>
    </submittedName>
</protein>
<dbReference type="OrthoDB" id="437at2759"/>
<keyword evidence="10" id="KW-1133">Transmembrane helix</keyword>
<evidence type="ECO:0000256" key="8">
    <source>
        <dbReference type="ARBA" id="ARBA00023136"/>
    </source>
</evidence>
<evidence type="ECO:0000256" key="5">
    <source>
        <dbReference type="ARBA" id="ARBA00022781"/>
    </source>
</evidence>
<dbReference type="AlphaFoldDB" id="A0A090LAX5"/>
<sequence length="131" mass="15300">MATRKLNMFEKIANMTGVLYRYQKNQFPRRCELLKKIAKKELAPPNSADIPAIRRDWKNLLNAIETKQYRNLSVKEFLVYSAVGLEIVFWFFVGEMIGRRNIFGYIVPGSYVSKDTKKEAKNVVVEDKTNF</sequence>
<dbReference type="PANTHER" id="PTHR12386">
    <property type="entry name" value="ATP SYNTHASE SUBUNIT"/>
    <property type="match status" value="1"/>
</dbReference>
<comment type="similarity">
    <text evidence="2">Belongs to the ATPase g subunit family.</text>
</comment>
<dbReference type="eggNOG" id="KOG4103">
    <property type="taxonomic scope" value="Eukaryota"/>
</dbReference>
<dbReference type="GO" id="GO:0045259">
    <property type="term" value="C:proton-transporting ATP synthase complex"/>
    <property type="evidence" value="ECO:0007669"/>
    <property type="project" value="UniProtKB-KW"/>
</dbReference>
<evidence type="ECO:0000313" key="12">
    <source>
        <dbReference type="Proteomes" id="UP000035682"/>
    </source>
</evidence>
<keyword evidence="8 10" id="KW-0472">Membrane</keyword>
<accession>A0A090LAX5</accession>
<reference evidence="11 12" key="1">
    <citation type="submission" date="2014-09" db="EMBL/GenBank/DDBJ databases">
        <authorList>
            <person name="Martin A.A."/>
        </authorList>
    </citation>
    <scope>NUCLEOTIDE SEQUENCE</scope>
    <source>
        <strain evidence="12 14">ED321</strain>
        <strain evidence="11">ED321 Heterogonic</strain>
    </source>
</reference>
<dbReference type="CTD" id="36379311"/>
<evidence type="ECO:0000256" key="3">
    <source>
        <dbReference type="ARBA" id="ARBA00022448"/>
    </source>
</evidence>
<comment type="subcellular location">
    <subcellularLocation>
        <location evidence="1">Mitochondrion membrane</location>
    </subcellularLocation>
</comment>
<evidence type="ECO:0000256" key="9">
    <source>
        <dbReference type="ARBA" id="ARBA00023310"/>
    </source>
</evidence>
<keyword evidence="7" id="KW-0496">Mitochondrion</keyword>
<keyword evidence="9" id="KW-0066">ATP synthesis</keyword>
<reference evidence="14" key="2">
    <citation type="submission" date="2022-04" db="UniProtKB">
        <authorList>
            <consortium name="WormBaseParasite"/>
        </authorList>
    </citation>
    <scope>IDENTIFICATION</scope>
</reference>
<dbReference type="WBParaSite" id="SRAE_2000161200.2">
    <property type="protein sequence ID" value="SRAE_2000161200.2"/>
    <property type="gene ID" value="WBGene00261817"/>
</dbReference>
<evidence type="ECO:0000256" key="4">
    <source>
        <dbReference type="ARBA" id="ARBA00022547"/>
    </source>
</evidence>
<evidence type="ECO:0000256" key="7">
    <source>
        <dbReference type="ARBA" id="ARBA00023128"/>
    </source>
</evidence>
<evidence type="ECO:0000313" key="14">
    <source>
        <dbReference type="WBParaSite" id="SRAE_2000161200.2"/>
    </source>
</evidence>
<dbReference type="EMBL" id="LN609529">
    <property type="protein sequence ID" value="CEF66946.1"/>
    <property type="molecule type" value="Genomic_DNA"/>
</dbReference>